<dbReference type="PANTHER" id="PTHR30146:SF33">
    <property type="entry name" value="TRANSCRIPTIONAL REGULATOR"/>
    <property type="match status" value="1"/>
</dbReference>
<name>A0A2A6LR77_RHIFR</name>
<keyword evidence="2" id="KW-0238">DNA-binding</keyword>
<dbReference type="PANTHER" id="PTHR30146">
    <property type="entry name" value="LACI-RELATED TRANSCRIPTIONAL REPRESSOR"/>
    <property type="match status" value="1"/>
</dbReference>
<dbReference type="GO" id="GO:0003700">
    <property type="term" value="F:DNA-binding transcription factor activity"/>
    <property type="evidence" value="ECO:0007669"/>
    <property type="project" value="TreeGrafter"/>
</dbReference>
<dbReference type="CDD" id="cd01392">
    <property type="entry name" value="HTH_LacI"/>
    <property type="match status" value="1"/>
</dbReference>
<sequence>MHSIDNPGVLGLVTITWMPMHNFRKPPTMADVARRTGVSPMTVSRAFKRDSSVSQETREAVLLAAEELGYVFDSTASNLRSQRTDFIAVTIPSINNANFADTVRALSDRVSERGLQILLGYTNYDVAEEERLIEQLLRRKPEAIVVTGGKHTPRARKLLSNAGIPVIETWDLPEEPIGHVVGFSNALAVREMVDHFVSVGYRKIAFIGGDADRDSRGTDRRAGFIAAMKDHGLDAPRLIAAGPPPISMREGANAMGQLLERFPDTEAVICVSDLSAFGALTECQRRGIAVPDRIAIGGFGDYEIGAISVPSLTTINAFASEIGAKTADLILDVLDGKLDRPGRVTIRPDLILRQTSR</sequence>
<dbReference type="GO" id="GO:0000976">
    <property type="term" value="F:transcription cis-regulatory region binding"/>
    <property type="evidence" value="ECO:0007669"/>
    <property type="project" value="TreeGrafter"/>
</dbReference>
<dbReference type="InterPro" id="IPR046335">
    <property type="entry name" value="LacI/GalR-like_sensor"/>
</dbReference>
<dbReference type="InterPro" id="IPR000843">
    <property type="entry name" value="HTH_LacI"/>
</dbReference>
<keyword evidence="3" id="KW-0804">Transcription</keyword>
<reference evidence="5 6" key="1">
    <citation type="submission" date="2017-09" db="EMBL/GenBank/DDBJ databases">
        <title>Comparative genomics of rhizobia isolated from Phaseolus vulgaris in China.</title>
        <authorList>
            <person name="Tong W."/>
        </authorList>
    </citation>
    <scope>NUCLEOTIDE SEQUENCE [LARGE SCALE GENOMIC DNA]</scope>
    <source>
        <strain evidence="5 6">PCH1</strain>
    </source>
</reference>
<dbReference type="InterPro" id="IPR028082">
    <property type="entry name" value="Peripla_BP_I"/>
</dbReference>
<dbReference type="AlphaFoldDB" id="A0A2A6LR77"/>
<dbReference type="InterPro" id="IPR010982">
    <property type="entry name" value="Lambda_DNA-bd_dom_sf"/>
</dbReference>
<gene>
    <name evidence="5" type="ORF">CO661_24985</name>
</gene>
<dbReference type="SUPFAM" id="SSF47413">
    <property type="entry name" value="lambda repressor-like DNA-binding domains"/>
    <property type="match status" value="1"/>
</dbReference>
<proteinExistence type="predicted"/>
<evidence type="ECO:0000256" key="3">
    <source>
        <dbReference type="ARBA" id="ARBA00023163"/>
    </source>
</evidence>
<evidence type="ECO:0000313" key="6">
    <source>
        <dbReference type="Proteomes" id="UP000220353"/>
    </source>
</evidence>
<evidence type="ECO:0000259" key="4">
    <source>
        <dbReference type="PROSITE" id="PS50932"/>
    </source>
</evidence>
<evidence type="ECO:0000256" key="2">
    <source>
        <dbReference type="ARBA" id="ARBA00023125"/>
    </source>
</evidence>
<dbReference type="SUPFAM" id="SSF53822">
    <property type="entry name" value="Periplasmic binding protein-like I"/>
    <property type="match status" value="1"/>
</dbReference>
<comment type="caution">
    <text evidence="5">The sequence shown here is derived from an EMBL/GenBank/DDBJ whole genome shotgun (WGS) entry which is preliminary data.</text>
</comment>
<accession>A0A2A6LR77</accession>
<evidence type="ECO:0000313" key="5">
    <source>
        <dbReference type="EMBL" id="PDT45104.1"/>
    </source>
</evidence>
<dbReference type="CDD" id="cd01575">
    <property type="entry name" value="PBP1_GntR"/>
    <property type="match status" value="1"/>
</dbReference>
<dbReference type="Pfam" id="PF13377">
    <property type="entry name" value="Peripla_BP_3"/>
    <property type="match status" value="1"/>
</dbReference>
<dbReference type="Proteomes" id="UP000220353">
    <property type="component" value="Unassembled WGS sequence"/>
</dbReference>
<dbReference type="SMART" id="SM00354">
    <property type="entry name" value="HTH_LACI"/>
    <property type="match status" value="1"/>
</dbReference>
<dbReference type="EMBL" id="NWTC01000024">
    <property type="protein sequence ID" value="PDT45104.1"/>
    <property type="molecule type" value="Genomic_DNA"/>
</dbReference>
<organism evidence="5 6">
    <name type="scientific">Rhizobium fredii</name>
    <name type="common">Sinorhizobium fredii</name>
    <dbReference type="NCBI Taxonomy" id="380"/>
    <lineage>
        <taxon>Bacteria</taxon>
        <taxon>Pseudomonadati</taxon>
        <taxon>Pseudomonadota</taxon>
        <taxon>Alphaproteobacteria</taxon>
        <taxon>Hyphomicrobiales</taxon>
        <taxon>Rhizobiaceae</taxon>
        <taxon>Sinorhizobium/Ensifer group</taxon>
        <taxon>Sinorhizobium</taxon>
    </lineage>
</organism>
<dbReference type="Gene3D" id="3.40.50.2300">
    <property type="match status" value="2"/>
</dbReference>
<dbReference type="Gene3D" id="1.10.260.40">
    <property type="entry name" value="lambda repressor-like DNA-binding domains"/>
    <property type="match status" value="1"/>
</dbReference>
<feature type="domain" description="HTH lacI-type" evidence="4">
    <location>
        <begin position="27"/>
        <end position="81"/>
    </location>
</feature>
<dbReference type="Pfam" id="PF00356">
    <property type="entry name" value="LacI"/>
    <property type="match status" value="1"/>
</dbReference>
<keyword evidence="1" id="KW-0805">Transcription regulation</keyword>
<evidence type="ECO:0000256" key="1">
    <source>
        <dbReference type="ARBA" id="ARBA00023015"/>
    </source>
</evidence>
<protein>
    <submittedName>
        <fullName evidence="5">LacI family transcriptional regulator</fullName>
    </submittedName>
</protein>
<dbReference type="PROSITE" id="PS50932">
    <property type="entry name" value="HTH_LACI_2"/>
    <property type="match status" value="1"/>
</dbReference>